<protein>
    <submittedName>
        <fullName evidence="7">Sigma-70 family RNA polymerase sigma factor</fullName>
    </submittedName>
</protein>
<feature type="domain" description="RNA polymerase sigma-70 region 2" evidence="5">
    <location>
        <begin position="28"/>
        <end position="92"/>
    </location>
</feature>
<dbReference type="GO" id="GO:0003677">
    <property type="term" value="F:DNA binding"/>
    <property type="evidence" value="ECO:0007669"/>
    <property type="project" value="UniProtKB-KW"/>
</dbReference>
<gene>
    <name evidence="7" type="ORF">HBE96_24860</name>
</gene>
<dbReference type="InterPro" id="IPR000943">
    <property type="entry name" value="RNA_pol_sigma70"/>
</dbReference>
<dbReference type="InterPro" id="IPR013325">
    <property type="entry name" value="RNA_pol_sigma_r2"/>
</dbReference>
<name>A0A7Y0ELV5_9CLOT</name>
<evidence type="ECO:0000256" key="4">
    <source>
        <dbReference type="ARBA" id="ARBA00023163"/>
    </source>
</evidence>
<dbReference type="EMBL" id="JABBNI010000067">
    <property type="protein sequence ID" value="NMM65812.1"/>
    <property type="molecule type" value="Genomic_DNA"/>
</dbReference>
<dbReference type="InterPro" id="IPR007630">
    <property type="entry name" value="RNA_pol_sigma70_r4"/>
</dbReference>
<keyword evidence="2" id="KW-0731">Sigma factor</keyword>
<evidence type="ECO:0000259" key="6">
    <source>
        <dbReference type="Pfam" id="PF04545"/>
    </source>
</evidence>
<reference evidence="7 8" key="1">
    <citation type="submission" date="2020-04" db="EMBL/GenBank/DDBJ databases">
        <authorList>
            <person name="Doyle D.A."/>
        </authorList>
    </citation>
    <scope>NUCLEOTIDE SEQUENCE [LARGE SCALE GENOMIC DNA]</scope>
    <source>
        <strain evidence="7 8">P21</strain>
    </source>
</reference>
<dbReference type="Pfam" id="PF04542">
    <property type="entry name" value="Sigma70_r2"/>
    <property type="match status" value="1"/>
</dbReference>
<evidence type="ECO:0000256" key="2">
    <source>
        <dbReference type="ARBA" id="ARBA00023082"/>
    </source>
</evidence>
<dbReference type="PANTHER" id="PTHR30385">
    <property type="entry name" value="SIGMA FACTOR F FLAGELLAR"/>
    <property type="match status" value="1"/>
</dbReference>
<dbReference type="Proteomes" id="UP000537131">
    <property type="component" value="Unassembled WGS sequence"/>
</dbReference>
<proteinExistence type="predicted"/>
<dbReference type="Pfam" id="PF04545">
    <property type="entry name" value="Sigma70_r4"/>
    <property type="match status" value="1"/>
</dbReference>
<dbReference type="Gene3D" id="1.10.1740.10">
    <property type="match status" value="1"/>
</dbReference>
<dbReference type="InterPro" id="IPR007627">
    <property type="entry name" value="RNA_pol_sigma70_r2"/>
</dbReference>
<keyword evidence="3" id="KW-0238">DNA-binding</keyword>
<dbReference type="GO" id="GO:0016987">
    <property type="term" value="F:sigma factor activity"/>
    <property type="evidence" value="ECO:0007669"/>
    <property type="project" value="UniProtKB-KW"/>
</dbReference>
<evidence type="ECO:0000256" key="3">
    <source>
        <dbReference type="ARBA" id="ARBA00023125"/>
    </source>
</evidence>
<evidence type="ECO:0000259" key="5">
    <source>
        <dbReference type="Pfam" id="PF04542"/>
    </source>
</evidence>
<evidence type="ECO:0000256" key="1">
    <source>
        <dbReference type="ARBA" id="ARBA00023015"/>
    </source>
</evidence>
<organism evidence="7 8">
    <name type="scientific">Clostridium muellerianum</name>
    <dbReference type="NCBI Taxonomy" id="2716538"/>
    <lineage>
        <taxon>Bacteria</taxon>
        <taxon>Bacillati</taxon>
        <taxon>Bacillota</taxon>
        <taxon>Clostridia</taxon>
        <taxon>Eubacteriales</taxon>
        <taxon>Clostridiaceae</taxon>
        <taxon>Clostridium</taxon>
    </lineage>
</organism>
<dbReference type="InterPro" id="IPR013324">
    <property type="entry name" value="RNA_pol_sigma_r3/r4-like"/>
</dbReference>
<dbReference type="SUPFAM" id="SSF88946">
    <property type="entry name" value="Sigma2 domain of RNA polymerase sigma factors"/>
    <property type="match status" value="1"/>
</dbReference>
<dbReference type="PRINTS" id="PR00046">
    <property type="entry name" value="SIGMA70FCT"/>
</dbReference>
<evidence type="ECO:0000313" key="8">
    <source>
        <dbReference type="Proteomes" id="UP000537131"/>
    </source>
</evidence>
<evidence type="ECO:0000313" key="7">
    <source>
        <dbReference type="EMBL" id="NMM65812.1"/>
    </source>
</evidence>
<keyword evidence="4" id="KW-0804">Transcription</keyword>
<dbReference type="Gene3D" id="1.10.10.10">
    <property type="entry name" value="Winged helix-like DNA-binding domain superfamily/Winged helix DNA-binding domain"/>
    <property type="match status" value="1"/>
</dbReference>
<dbReference type="InterPro" id="IPR036388">
    <property type="entry name" value="WH-like_DNA-bd_sf"/>
</dbReference>
<accession>A0A7Y0ELV5</accession>
<dbReference type="SUPFAM" id="SSF88659">
    <property type="entry name" value="Sigma3 and sigma4 domains of RNA polymerase sigma factors"/>
    <property type="match status" value="1"/>
</dbReference>
<feature type="domain" description="RNA polymerase sigma-70 region 4" evidence="6">
    <location>
        <begin position="142"/>
        <end position="191"/>
    </location>
</feature>
<dbReference type="AlphaFoldDB" id="A0A7Y0ELV5"/>
<dbReference type="CDD" id="cd06171">
    <property type="entry name" value="Sigma70_r4"/>
    <property type="match status" value="1"/>
</dbReference>
<dbReference type="InterPro" id="IPR014284">
    <property type="entry name" value="RNA_pol_sigma-70_dom"/>
</dbReference>
<comment type="caution">
    <text evidence="7">The sequence shown here is derived from an EMBL/GenBank/DDBJ whole genome shotgun (WGS) entry which is preliminary data.</text>
</comment>
<sequence length="197" mass="23252">MVIIIEELEDLVKKAQEGDKISLKQILKRFQGFIYKTANSIYINGYETEDLIQIENFALFKAVFKYNCNLKNAFTTYANTVIKNAANNELRSALNKRNGEKFESSLNNTTKEGTEFMDMLLSPEDIEENFLLREDSKLLRKALQLLPCDFREIIYWYYFKEKTLKEYAKLKNIKYEAVKKRKERALEKLKQIIISKT</sequence>
<keyword evidence="8" id="KW-1185">Reference proteome</keyword>
<dbReference type="NCBIfam" id="TIGR02937">
    <property type="entry name" value="sigma70-ECF"/>
    <property type="match status" value="1"/>
</dbReference>
<dbReference type="GO" id="GO:0006352">
    <property type="term" value="P:DNA-templated transcription initiation"/>
    <property type="evidence" value="ECO:0007669"/>
    <property type="project" value="InterPro"/>
</dbReference>
<dbReference type="RefSeq" id="WP_169300410.1">
    <property type="nucleotide sequence ID" value="NZ_JABBNI010000067.1"/>
</dbReference>
<reference evidence="7 8" key="2">
    <citation type="submission" date="2020-06" db="EMBL/GenBank/DDBJ databases">
        <title>Complete Genome Sequence of Clostridium muelleri sp. nov. P21T, an Acid-Alcohol Producing Acetogen Isolated from Old Hay.</title>
        <authorList>
            <person name="Duncan K.E."/>
            <person name="Tanner R.S."/>
        </authorList>
    </citation>
    <scope>NUCLEOTIDE SEQUENCE [LARGE SCALE GENOMIC DNA]</scope>
    <source>
        <strain evidence="7 8">P21</strain>
    </source>
</reference>
<keyword evidence="1" id="KW-0805">Transcription regulation</keyword>